<accession>A0A4S4MS75</accession>
<dbReference type="OrthoDB" id="2804161at2759"/>
<reference evidence="1 2" key="1">
    <citation type="submission" date="2019-02" db="EMBL/GenBank/DDBJ databases">
        <title>Genome sequencing of the rare red list fungi Antrodiella citrinella (Flaviporus citrinellus).</title>
        <authorList>
            <person name="Buettner E."/>
            <person name="Kellner H."/>
        </authorList>
    </citation>
    <scope>NUCLEOTIDE SEQUENCE [LARGE SCALE GENOMIC DNA]</scope>
    <source>
        <strain evidence="1 2">DSM 108506</strain>
    </source>
</reference>
<organism evidence="1 2">
    <name type="scientific">Antrodiella citrinella</name>
    <dbReference type="NCBI Taxonomy" id="2447956"/>
    <lineage>
        <taxon>Eukaryota</taxon>
        <taxon>Fungi</taxon>
        <taxon>Dikarya</taxon>
        <taxon>Basidiomycota</taxon>
        <taxon>Agaricomycotina</taxon>
        <taxon>Agaricomycetes</taxon>
        <taxon>Polyporales</taxon>
        <taxon>Steccherinaceae</taxon>
        <taxon>Antrodiella</taxon>
    </lineage>
</organism>
<evidence type="ECO:0000313" key="2">
    <source>
        <dbReference type="Proteomes" id="UP000308730"/>
    </source>
</evidence>
<proteinExistence type="predicted"/>
<protein>
    <submittedName>
        <fullName evidence="1">Uncharacterized protein</fullName>
    </submittedName>
</protein>
<dbReference type="Proteomes" id="UP000308730">
    <property type="component" value="Unassembled WGS sequence"/>
</dbReference>
<gene>
    <name evidence="1" type="ORF">EUX98_g5247</name>
</gene>
<dbReference type="AlphaFoldDB" id="A0A4S4MS75"/>
<comment type="caution">
    <text evidence="1">The sequence shown here is derived from an EMBL/GenBank/DDBJ whole genome shotgun (WGS) entry which is preliminary data.</text>
</comment>
<dbReference type="EMBL" id="SGPM01000149">
    <property type="protein sequence ID" value="THH28939.1"/>
    <property type="molecule type" value="Genomic_DNA"/>
</dbReference>
<keyword evidence="2" id="KW-1185">Reference proteome</keyword>
<sequence>MARDRAAEGIDNGVIGVVPFLKALIAVRPVSKDDFVDIMKIKPSVYRNSVDQQVPLEKVFADIHLYFNHFIKRQQQDFLDESVLQEFIARCAAVMGANGQAGWDALIPSVNGPLETLVVRGTMDLFMVQVKNDPKHSATVQSQLFANMNPVAMGFIDPDGSLETPIIRMVLALAGSTPAINYVRTQKQGNFTSYDIWISGLSSETFAIIDEHSHDTWKSLLSASTWRGWKKMYDHRNKSIATKMKRENPLAANDPEFRPVRTCNLPSD</sequence>
<evidence type="ECO:0000313" key="1">
    <source>
        <dbReference type="EMBL" id="THH28939.1"/>
    </source>
</evidence>
<name>A0A4S4MS75_9APHY</name>